<dbReference type="Gene3D" id="1.10.10.10">
    <property type="entry name" value="Winged helix-like DNA-binding domain superfamily/Winged helix DNA-binding domain"/>
    <property type="match status" value="1"/>
</dbReference>
<reference evidence="4 5" key="1">
    <citation type="submission" date="2023-03" db="EMBL/GenBank/DDBJ databases">
        <title>Novosphingobium cyanobacteriorum sp. nov., isolated from a eutrophic reservoir during the Microcystis bloom period.</title>
        <authorList>
            <person name="Kang M."/>
            <person name="Le V."/>
            <person name="Ko S.-R."/>
            <person name="Lee S.-A."/>
            <person name="Ahn C.-Y."/>
        </authorList>
    </citation>
    <scope>NUCLEOTIDE SEQUENCE [LARGE SCALE GENOMIC DNA]</scope>
    <source>
        <strain evidence="4 5">HBC54</strain>
    </source>
</reference>
<keyword evidence="1 2" id="KW-0597">Phosphoprotein</keyword>
<dbReference type="Pfam" id="PF22029">
    <property type="entry name" value="PhyR_sigma2"/>
    <property type="match status" value="1"/>
</dbReference>
<dbReference type="RefSeq" id="WP_277277342.1">
    <property type="nucleotide sequence ID" value="NZ_JAROCY010000008.1"/>
</dbReference>
<gene>
    <name evidence="4" type="ORF">POM99_10045</name>
</gene>
<feature type="modified residue" description="4-aspartylphosphate" evidence="2">
    <location>
        <position position="197"/>
    </location>
</feature>
<dbReference type="Gene3D" id="1.10.1740.10">
    <property type="match status" value="1"/>
</dbReference>
<proteinExistence type="predicted"/>
<keyword evidence="5" id="KW-1185">Reference proteome</keyword>
<dbReference type="NCBIfam" id="NF006623">
    <property type="entry name" value="PRK09191.1"/>
    <property type="match status" value="1"/>
</dbReference>
<organism evidence="4 5">
    <name type="scientific">Novosphingobium cyanobacteriorum</name>
    <dbReference type="NCBI Taxonomy" id="3024215"/>
    <lineage>
        <taxon>Bacteria</taxon>
        <taxon>Pseudomonadati</taxon>
        <taxon>Pseudomonadota</taxon>
        <taxon>Alphaproteobacteria</taxon>
        <taxon>Sphingomonadales</taxon>
        <taxon>Sphingomonadaceae</taxon>
        <taxon>Novosphingobium</taxon>
    </lineage>
</organism>
<evidence type="ECO:0000313" key="4">
    <source>
        <dbReference type="EMBL" id="MDF8333542.1"/>
    </source>
</evidence>
<dbReference type="CDD" id="cd17540">
    <property type="entry name" value="REC_PhyR"/>
    <property type="match status" value="1"/>
</dbReference>
<evidence type="ECO:0000256" key="1">
    <source>
        <dbReference type="ARBA" id="ARBA00022553"/>
    </source>
</evidence>
<dbReference type="EMBL" id="JAROCY010000008">
    <property type="protein sequence ID" value="MDF8333542.1"/>
    <property type="molecule type" value="Genomic_DNA"/>
</dbReference>
<dbReference type="PIRSF" id="PIRSF036400">
    <property type="entry name" value="RR_Ctr_UCP036400"/>
    <property type="match status" value="1"/>
</dbReference>
<dbReference type="PANTHER" id="PTHR44591:SF3">
    <property type="entry name" value="RESPONSE REGULATORY DOMAIN-CONTAINING PROTEIN"/>
    <property type="match status" value="1"/>
</dbReference>
<dbReference type="PROSITE" id="PS50110">
    <property type="entry name" value="RESPONSE_REGULATORY"/>
    <property type="match status" value="1"/>
</dbReference>
<dbReference type="InterPro" id="IPR001789">
    <property type="entry name" value="Sig_transdc_resp-reg_receiver"/>
</dbReference>
<dbReference type="InterPro" id="IPR053867">
    <property type="entry name" value="PhyR_sigma4"/>
</dbReference>
<name>A0ABT6CMI2_9SPHN</name>
<dbReference type="Proteomes" id="UP001222770">
    <property type="component" value="Unassembled WGS sequence"/>
</dbReference>
<dbReference type="InterPro" id="IPR011006">
    <property type="entry name" value="CheY-like_superfamily"/>
</dbReference>
<dbReference type="Pfam" id="PF22233">
    <property type="entry name" value="PhyR_sigma-like"/>
    <property type="match status" value="1"/>
</dbReference>
<comment type="caution">
    <text evidence="4">The sequence shown here is derived from an EMBL/GenBank/DDBJ whole genome shotgun (WGS) entry which is preliminary data.</text>
</comment>
<sequence>MSLGAKVATNLPYLRRYARALTGSQSTGDAFVRATLEAALADEDLRARIGRGRVDLYHVFNSVWSSAWVDDGDRSGTELVGAEAGHEAAAQERLSHITPLNRQALLLTTLEDFSIDEAAIIMDREPDDVEALVQEAIEEIDRESATNVLIIEDEPLISMQLEDLVRSLGHDVCGMAATRTQAREIVASQTPGLVLADIQLADGSSGLDAVDDILKITDVPVIFITAYPERLLTGDRPEPTYLITKPFQEATVRTAISQALFFGSSRPLR</sequence>
<dbReference type="SUPFAM" id="SSF52172">
    <property type="entry name" value="CheY-like"/>
    <property type="match status" value="1"/>
</dbReference>
<dbReference type="InterPro" id="IPR014605">
    <property type="entry name" value="Sig_resp-reg_PhyR"/>
</dbReference>
<dbReference type="InterPro" id="IPR050595">
    <property type="entry name" value="Bact_response_regulator"/>
</dbReference>
<dbReference type="Pfam" id="PF00072">
    <property type="entry name" value="Response_reg"/>
    <property type="match status" value="1"/>
</dbReference>
<evidence type="ECO:0000259" key="3">
    <source>
        <dbReference type="PROSITE" id="PS50110"/>
    </source>
</evidence>
<feature type="domain" description="Response regulatory" evidence="3">
    <location>
        <begin position="147"/>
        <end position="260"/>
    </location>
</feature>
<dbReference type="Gene3D" id="3.40.50.2300">
    <property type="match status" value="1"/>
</dbReference>
<accession>A0ABT6CMI2</accession>
<evidence type="ECO:0000256" key="2">
    <source>
        <dbReference type="PROSITE-ProRule" id="PRU00169"/>
    </source>
</evidence>
<dbReference type="PANTHER" id="PTHR44591">
    <property type="entry name" value="STRESS RESPONSE REGULATOR PROTEIN 1"/>
    <property type="match status" value="1"/>
</dbReference>
<evidence type="ECO:0000313" key="5">
    <source>
        <dbReference type="Proteomes" id="UP001222770"/>
    </source>
</evidence>
<dbReference type="InterPro" id="IPR036388">
    <property type="entry name" value="WH-like_DNA-bd_sf"/>
</dbReference>
<dbReference type="SMART" id="SM00448">
    <property type="entry name" value="REC"/>
    <property type="match status" value="1"/>
</dbReference>
<dbReference type="InterPro" id="IPR053866">
    <property type="entry name" value="PhyR_sigma2"/>
</dbReference>
<protein>
    <submittedName>
        <fullName evidence="4">Response regulator</fullName>
    </submittedName>
</protein>